<dbReference type="STRING" id="545696.HOLDEFILI_00652"/>
<feature type="transmembrane region" description="Helical" evidence="1">
    <location>
        <begin position="80"/>
        <end position="101"/>
    </location>
</feature>
<accession>B9Y4C1</accession>
<protein>
    <submittedName>
        <fullName evidence="2">Uncharacterized protein</fullName>
    </submittedName>
</protein>
<name>B9Y4C1_9FIRM</name>
<dbReference type="HOGENOM" id="CLU_1270873_0_0_9"/>
<keyword evidence="1" id="KW-1133">Transmembrane helix</keyword>
<dbReference type="EMBL" id="ACCF01000046">
    <property type="protein sequence ID" value="EEF69101.1"/>
    <property type="molecule type" value="Genomic_DNA"/>
</dbReference>
<feature type="transmembrane region" description="Helical" evidence="1">
    <location>
        <begin position="116"/>
        <end position="139"/>
    </location>
</feature>
<comment type="caution">
    <text evidence="2">The sequence shown here is derived from an EMBL/GenBank/DDBJ whole genome shotgun (WGS) entry which is preliminary data.</text>
</comment>
<organism evidence="2 3">
    <name type="scientific">Holdemania filiformis DSM 12042</name>
    <dbReference type="NCBI Taxonomy" id="545696"/>
    <lineage>
        <taxon>Bacteria</taxon>
        <taxon>Bacillati</taxon>
        <taxon>Bacillota</taxon>
        <taxon>Erysipelotrichia</taxon>
        <taxon>Erysipelotrichales</taxon>
        <taxon>Erysipelotrichaceae</taxon>
        <taxon>Holdemania</taxon>
    </lineage>
</organism>
<feature type="transmembrane region" description="Helical" evidence="1">
    <location>
        <begin position="35"/>
        <end position="68"/>
    </location>
</feature>
<feature type="transmembrane region" description="Helical" evidence="1">
    <location>
        <begin position="188"/>
        <end position="209"/>
    </location>
</feature>
<evidence type="ECO:0000313" key="2">
    <source>
        <dbReference type="EMBL" id="EEF69101.1"/>
    </source>
</evidence>
<reference evidence="2 3" key="1">
    <citation type="submission" date="2008-12" db="EMBL/GenBank/DDBJ databases">
        <authorList>
            <person name="Fulton L."/>
            <person name="Clifton S."/>
            <person name="Fulton B."/>
            <person name="Xu J."/>
            <person name="Minx P."/>
            <person name="Pepin K.H."/>
            <person name="Johnson M."/>
            <person name="Bhonagiri V."/>
            <person name="Nash W.E."/>
            <person name="Mardis E.R."/>
            <person name="Wilson R.K."/>
        </authorList>
    </citation>
    <scope>NUCLEOTIDE SEQUENCE [LARGE SCALE GENOMIC DNA]</scope>
    <source>
        <strain evidence="2 3">DSM 12042</strain>
    </source>
</reference>
<keyword evidence="1" id="KW-0812">Transmembrane</keyword>
<evidence type="ECO:0000256" key="1">
    <source>
        <dbReference type="SAM" id="Phobius"/>
    </source>
</evidence>
<proteinExistence type="predicted"/>
<sequence>MVEFPVNKHFSKIHAERSLFMSEERYLTAGKALKLIFIGQVIALFVSLPSVGNFISLIAGITILVGIVKARKADALYNRAFIMVLCSLGCSLILSMATVYFSNLYAGGNTGAAETFMIVALVLSVIAAVFGFLQNFFIIKGTTKFLGELQEEALVKHGETTWKLMIVSYGLNILFSILLVFMSNWSGVLSIASNVINLAITLVYILFLYRSEVRLLA</sequence>
<evidence type="ECO:0000313" key="3">
    <source>
        <dbReference type="Proteomes" id="UP000005950"/>
    </source>
</evidence>
<reference evidence="2 3" key="2">
    <citation type="submission" date="2009-02" db="EMBL/GenBank/DDBJ databases">
        <title>Draft genome sequence of Holdemania filiformis DSM 12042.</title>
        <authorList>
            <person name="Sudarsanam P."/>
            <person name="Ley R."/>
            <person name="Guruge J."/>
            <person name="Turnbaugh P.J."/>
            <person name="Mahowald M."/>
            <person name="Liep D."/>
            <person name="Gordon J."/>
        </authorList>
    </citation>
    <scope>NUCLEOTIDE SEQUENCE [LARGE SCALE GENOMIC DNA]</scope>
    <source>
        <strain evidence="2 3">DSM 12042</strain>
    </source>
</reference>
<keyword evidence="1" id="KW-0472">Membrane</keyword>
<feature type="transmembrane region" description="Helical" evidence="1">
    <location>
        <begin position="160"/>
        <end position="182"/>
    </location>
</feature>
<dbReference type="Proteomes" id="UP000005950">
    <property type="component" value="Unassembled WGS sequence"/>
</dbReference>
<dbReference type="AlphaFoldDB" id="B9Y4C1"/>
<gene>
    <name evidence="2" type="ORF">HOLDEFILI_00652</name>
</gene>